<dbReference type="EMBL" id="LNQE01001628">
    <property type="protein sequence ID" value="KUG14703.1"/>
    <property type="molecule type" value="Genomic_DNA"/>
</dbReference>
<feature type="transmembrane region" description="Helical" evidence="1">
    <location>
        <begin position="53"/>
        <end position="77"/>
    </location>
</feature>
<organism evidence="2">
    <name type="scientific">hydrocarbon metagenome</name>
    <dbReference type="NCBI Taxonomy" id="938273"/>
    <lineage>
        <taxon>unclassified sequences</taxon>
        <taxon>metagenomes</taxon>
        <taxon>ecological metagenomes</taxon>
    </lineage>
</organism>
<dbReference type="InterPro" id="IPR040493">
    <property type="entry name" value="DUF5518"/>
</dbReference>
<keyword evidence="1" id="KW-0472">Membrane</keyword>
<evidence type="ECO:0008006" key="3">
    <source>
        <dbReference type="Google" id="ProtNLM"/>
    </source>
</evidence>
<keyword evidence="1" id="KW-1133">Transmembrane helix</keyword>
<gene>
    <name evidence="2" type="ORF">ASZ90_015645</name>
</gene>
<evidence type="ECO:0000256" key="1">
    <source>
        <dbReference type="SAM" id="Phobius"/>
    </source>
</evidence>
<feature type="transmembrane region" description="Helical" evidence="1">
    <location>
        <begin position="83"/>
        <end position="112"/>
    </location>
</feature>
<dbReference type="Pfam" id="PF17647">
    <property type="entry name" value="DUF5518"/>
    <property type="match status" value="1"/>
</dbReference>
<name>A0A0W8F1F3_9ZZZZ</name>
<reference evidence="2" key="1">
    <citation type="journal article" date="2015" name="Proc. Natl. Acad. Sci. U.S.A.">
        <title>Networks of energetic and metabolic interactions define dynamics in microbial communities.</title>
        <authorList>
            <person name="Embree M."/>
            <person name="Liu J.K."/>
            <person name="Al-Bassam M.M."/>
            <person name="Zengler K."/>
        </authorList>
    </citation>
    <scope>NUCLEOTIDE SEQUENCE</scope>
</reference>
<sequence>MAAKKGSFWPGVIVGFMVMVLLGSLPVLGPLIGGLIAGLIARGGFGGGATAGFVSGIFGAMIVSVILVLGGTLFFGIPGFLTALGVSFIIVIATLYFGILGAVGGAVGGALVR</sequence>
<proteinExistence type="predicted"/>
<accession>A0A0W8F1F3</accession>
<feature type="transmembrane region" description="Helical" evidence="1">
    <location>
        <begin position="12"/>
        <end position="41"/>
    </location>
</feature>
<dbReference type="AlphaFoldDB" id="A0A0W8F1F3"/>
<comment type="caution">
    <text evidence="2">The sequence shown here is derived from an EMBL/GenBank/DDBJ whole genome shotgun (WGS) entry which is preliminary data.</text>
</comment>
<protein>
    <recommendedName>
        <fullName evidence="3">DUF5518 domain-containing protein</fullName>
    </recommendedName>
</protein>
<keyword evidence="1" id="KW-0812">Transmembrane</keyword>
<evidence type="ECO:0000313" key="2">
    <source>
        <dbReference type="EMBL" id="KUG14703.1"/>
    </source>
</evidence>